<dbReference type="GO" id="GO:0060271">
    <property type="term" value="P:cilium assembly"/>
    <property type="evidence" value="ECO:0007669"/>
    <property type="project" value="TreeGrafter"/>
</dbReference>
<evidence type="ECO:0000256" key="6">
    <source>
        <dbReference type="SAM" id="Phobius"/>
    </source>
</evidence>
<feature type="domain" description="Tectonic-1-3" evidence="8">
    <location>
        <begin position="444"/>
        <end position="629"/>
    </location>
</feature>
<organism evidence="10 11">
    <name type="scientific">Pygocentrus nattereri</name>
    <name type="common">Red-bellied piranha</name>
    <dbReference type="NCBI Taxonomy" id="42514"/>
    <lineage>
        <taxon>Eukaryota</taxon>
        <taxon>Metazoa</taxon>
        <taxon>Chordata</taxon>
        <taxon>Craniata</taxon>
        <taxon>Vertebrata</taxon>
        <taxon>Euteleostomi</taxon>
        <taxon>Actinopterygii</taxon>
        <taxon>Neopterygii</taxon>
        <taxon>Teleostei</taxon>
        <taxon>Ostariophysi</taxon>
        <taxon>Characiformes</taxon>
        <taxon>Characoidei</taxon>
        <taxon>Pygocentrus</taxon>
    </lineage>
</organism>
<dbReference type="AlphaFoldDB" id="A0A3B4EB93"/>
<comment type="similarity">
    <text evidence="1">Belongs to the tectonic family.</text>
</comment>
<dbReference type="Pfam" id="PF07773">
    <property type="entry name" value="TCTN_DUF1619"/>
    <property type="match status" value="2"/>
</dbReference>
<evidence type="ECO:0008006" key="12">
    <source>
        <dbReference type="Google" id="ProtNLM"/>
    </source>
</evidence>
<dbReference type="Pfam" id="PF25752">
    <property type="entry name" value="DUF1619_N"/>
    <property type="match status" value="1"/>
</dbReference>
<feature type="domain" description="Tectonic-1-3" evidence="8">
    <location>
        <begin position="281"/>
        <end position="416"/>
    </location>
</feature>
<dbReference type="OMA" id="GWFPFLC"/>
<feature type="transmembrane region" description="Helical" evidence="6">
    <location>
        <begin position="684"/>
        <end position="703"/>
    </location>
</feature>
<dbReference type="Ensembl" id="ENSPNAT00000022482.2">
    <property type="protein sequence ID" value="ENSPNAP00000032501.2"/>
    <property type="gene ID" value="ENSPNAG00000003652.2"/>
</dbReference>
<proteinExistence type="inferred from homology"/>
<evidence type="ECO:0000259" key="8">
    <source>
        <dbReference type="Pfam" id="PF07773"/>
    </source>
</evidence>
<dbReference type="PANTHER" id="PTHR14611:SF6">
    <property type="entry name" value="TECTONIC-2"/>
    <property type="match status" value="1"/>
</dbReference>
<evidence type="ECO:0000256" key="4">
    <source>
        <dbReference type="ARBA" id="ARBA00022794"/>
    </source>
</evidence>
<keyword evidence="6" id="KW-0812">Transmembrane</keyword>
<feature type="chain" id="PRO_5043523248" description="Tectonic domain-containing protein" evidence="7">
    <location>
        <begin position="32"/>
        <end position="717"/>
    </location>
</feature>
<dbReference type="InterPro" id="IPR040354">
    <property type="entry name" value="TCTN1-3"/>
</dbReference>
<evidence type="ECO:0000313" key="10">
    <source>
        <dbReference type="Ensembl" id="ENSPNAP00000032501.2"/>
    </source>
</evidence>
<dbReference type="GO" id="GO:0007224">
    <property type="term" value="P:smoothened signaling pathway"/>
    <property type="evidence" value="ECO:0007669"/>
    <property type="project" value="TreeGrafter"/>
</dbReference>
<evidence type="ECO:0000256" key="5">
    <source>
        <dbReference type="ARBA" id="ARBA00023180"/>
    </source>
</evidence>
<reference evidence="10" key="2">
    <citation type="submission" date="2025-08" db="UniProtKB">
        <authorList>
            <consortium name="Ensembl"/>
        </authorList>
    </citation>
    <scope>IDENTIFICATION</scope>
</reference>
<gene>
    <name evidence="10" type="primary">TCTN2</name>
</gene>
<dbReference type="PANTHER" id="PTHR14611">
    <property type="entry name" value="TECTONIC FAMILY MEMBER"/>
    <property type="match status" value="1"/>
</dbReference>
<keyword evidence="5" id="KW-0325">Glycoprotein</keyword>
<feature type="signal peptide" evidence="7">
    <location>
        <begin position="1"/>
        <end position="31"/>
    </location>
</feature>
<comment type="subunit">
    <text evidence="2">Part of the tectonic-like complex (also named B9 complex).</text>
</comment>
<keyword evidence="3 7" id="KW-0732">Signal</keyword>
<dbReference type="InterPro" id="IPR011677">
    <property type="entry name" value="TCTN1-3_dom"/>
</dbReference>
<keyword evidence="4" id="KW-0970">Cilium biogenesis/degradation</keyword>
<reference evidence="10 11" key="1">
    <citation type="submission" date="2020-10" db="EMBL/GenBank/DDBJ databases">
        <title>Pygocentrus nattereri (red-bellied piranha) genome, fPygNat1, primary haplotype.</title>
        <authorList>
            <person name="Myers G."/>
            <person name="Meyer A."/>
            <person name="Karagic N."/>
            <person name="Pippel M."/>
            <person name="Winkler S."/>
            <person name="Tracey A."/>
            <person name="Wood J."/>
            <person name="Formenti G."/>
            <person name="Howe K."/>
            <person name="Fedrigo O."/>
            <person name="Jarvis E.D."/>
        </authorList>
    </citation>
    <scope>NUCLEOTIDE SEQUENCE [LARGE SCALE GENOMIC DNA]</scope>
</reference>
<reference evidence="10" key="3">
    <citation type="submission" date="2025-09" db="UniProtKB">
        <authorList>
            <consortium name="Ensembl"/>
        </authorList>
    </citation>
    <scope>IDENTIFICATION</scope>
</reference>
<keyword evidence="6" id="KW-1133">Transmembrane helix</keyword>
<evidence type="ECO:0000256" key="2">
    <source>
        <dbReference type="ARBA" id="ARBA00011495"/>
    </source>
</evidence>
<dbReference type="GO" id="GO:1904491">
    <property type="term" value="P:protein localization to ciliary transition zone"/>
    <property type="evidence" value="ECO:0007669"/>
    <property type="project" value="TreeGrafter"/>
</dbReference>
<dbReference type="GeneID" id="108431736"/>
<evidence type="ECO:0000313" key="11">
    <source>
        <dbReference type="Proteomes" id="UP001501920"/>
    </source>
</evidence>
<dbReference type="Proteomes" id="UP001501920">
    <property type="component" value="Chromosome 20"/>
</dbReference>
<keyword evidence="11" id="KW-1185">Reference proteome</keyword>
<evidence type="ECO:0000256" key="7">
    <source>
        <dbReference type="SAM" id="SignalP"/>
    </source>
</evidence>
<name>A0A3B4EB93_PYGNA</name>
<feature type="domain" description="Tectonic-1-3 N-terminal" evidence="9">
    <location>
        <begin position="160"/>
        <end position="261"/>
    </location>
</feature>
<dbReference type="RefSeq" id="XP_017560577.1">
    <property type="nucleotide sequence ID" value="XM_017705088.2"/>
</dbReference>
<dbReference type="GeneTree" id="ENSGT00570000079101"/>
<keyword evidence="6" id="KW-0472">Membrane</keyword>
<evidence type="ECO:0000259" key="9">
    <source>
        <dbReference type="Pfam" id="PF25752"/>
    </source>
</evidence>
<evidence type="ECO:0000256" key="1">
    <source>
        <dbReference type="ARBA" id="ARBA00007633"/>
    </source>
</evidence>
<accession>A0A3B4EB93</accession>
<evidence type="ECO:0000256" key="3">
    <source>
        <dbReference type="ARBA" id="ARBA00022729"/>
    </source>
</evidence>
<dbReference type="InterPro" id="IPR057724">
    <property type="entry name" value="TCTN1-3_N"/>
</dbReference>
<dbReference type="CTD" id="79867"/>
<protein>
    <recommendedName>
        <fullName evidence="12">Tectonic domain-containing protein</fullName>
    </recommendedName>
</protein>
<dbReference type="GO" id="GO:0036038">
    <property type="term" value="C:MKS complex"/>
    <property type="evidence" value="ECO:0007669"/>
    <property type="project" value="TreeGrafter"/>
</dbReference>
<sequence length="717" mass="76640">MSTKRPPACLNVVSQTLFVFVLLLKEEAACSVVFQPSFLVASGARASAFLVGNVSDISLTISSVTPSNTTGRLPLPSCVPSSLAQWNLSQEIIGKFQTALLVHVSLNRTLQLCGNKTECCAQPLCVGETVRVSACLGNVPLSSLVIQAQIYAQLPPAGPVSENKTVIPNQVFQPLGHCPCDLSPGECDVRCCCDQDCTPELLWLFAGHCLPGPFGGSIILAPEYDCASQSAENAPDWFPFLCVTSPSENNPFLGLFYHGQTVFPKPAPSFQAQQVAPPVPSTHYRQGEPILTTDNQYFTIPQVSLLGQCLESAPVAFLQDFEAVCVRTLQACPAAPADLRVAVRDGLGGVVTVNVVDEVTTDLSSFVSSPAKLESGPELVAERQLCVNVVLALMYTLDWRGNGLTAINLIRRTGNVTLNAAVSLTTRYSAVFVNGNVTAQPNSGNPGYQVGRPVIGGFSDSPTGAIERAAISLWQAVGDGLCSSADVRPVLYGLNSTSGCLMPVSLLSLTQCSQLRETVRSVLAGLVPASLVSRTGTPDLSSLATWTNITTVVQNSSQPAGGFSGSCSRVPAHLHIHIRSVIMGMVGGVPQKMIQAVELSFKETTWSLECDAIEGNPCVNPHLTQSFPVTSSVTFTDTLISTQPPKSRFRINFTEFDCERNDVCWPELAFPLTPYYTGEPYSQALAKGLILVFFFIAASVLGTPWRQIRQAWSNTSL</sequence>
<dbReference type="STRING" id="42514.ENSPNAP00000032501"/>